<dbReference type="Proteomes" id="UP000075901">
    <property type="component" value="Unassembled WGS sequence"/>
</dbReference>
<name>A0A182S6V6_9DIPT</name>
<keyword evidence="3" id="KW-1185">Reference proteome</keyword>
<feature type="compositionally biased region" description="Polar residues" evidence="1">
    <location>
        <begin position="137"/>
        <end position="150"/>
    </location>
</feature>
<proteinExistence type="predicted"/>
<reference evidence="2" key="2">
    <citation type="submission" date="2020-05" db="UniProtKB">
        <authorList>
            <consortium name="EnsemblMetazoa"/>
        </authorList>
    </citation>
    <scope>IDENTIFICATION</scope>
    <source>
        <strain evidence="2">maculatus3</strain>
    </source>
</reference>
<dbReference type="EnsemblMetazoa" id="AMAM000850-RA">
    <property type="protein sequence ID" value="AMAM000850-PA"/>
    <property type="gene ID" value="AMAM000850"/>
</dbReference>
<organism evidence="2 3">
    <name type="scientific">Anopheles maculatus</name>
    <dbReference type="NCBI Taxonomy" id="74869"/>
    <lineage>
        <taxon>Eukaryota</taxon>
        <taxon>Metazoa</taxon>
        <taxon>Ecdysozoa</taxon>
        <taxon>Arthropoda</taxon>
        <taxon>Hexapoda</taxon>
        <taxon>Insecta</taxon>
        <taxon>Pterygota</taxon>
        <taxon>Neoptera</taxon>
        <taxon>Endopterygota</taxon>
        <taxon>Diptera</taxon>
        <taxon>Nematocera</taxon>
        <taxon>Culicoidea</taxon>
        <taxon>Culicidae</taxon>
        <taxon>Anophelinae</taxon>
        <taxon>Anopheles</taxon>
        <taxon>Anopheles maculatus group</taxon>
    </lineage>
</organism>
<feature type="compositionally biased region" description="Polar residues" evidence="1">
    <location>
        <begin position="25"/>
        <end position="35"/>
    </location>
</feature>
<dbReference type="VEuPathDB" id="VectorBase:AMAM000850"/>
<sequence>MTSSEPQSHLSPAAPIGERPLSFYDNLSTSSSGGRTIQFPDIQFRFDENIPDRRSVHSTAKSDFFGLSVAPPTADPLSLDEVTTNLAAPSPNTPTRSYDNGNAGASAASPASSGASTAAMRSPSVSPSSVAEMASEAATSTPRCSRPNSTIKTITIKLPDTSGPSEQCSTRKLLERSEWDLIPATEWCAGLTIQLRVN</sequence>
<feature type="compositionally biased region" description="Polar residues" evidence="1">
    <location>
        <begin position="1"/>
        <end position="10"/>
    </location>
</feature>
<protein>
    <submittedName>
        <fullName evidence="2">Uncharacterized protein</fullName>
    </submittedName>
</protein>
<dbReference type="AlphaFoldDB" id="A0A182S6V6"/>
<feature type="region of interest" description="Disordered" evidence="1">
    <location>
        <begin position="84"/>
        <end position="150"/>
    </location>
</feature>
<evidence type="ECO:0000313" key="3">
    <source>
        <dbReference type="Proteomes" id="UP000075901"/>
    </source>
</evidence>
<accession>A0A182S6V6</accession>
<feature type="region of interest" description="Disordered" evidence="1">
    <location>
        <begin position="1"/>
        <end position="41"/>
    </location>
</feature>
<reference evidence="3" key="1">
    <citation type="submission" date="2013-09" db="EMBL/GenBank/DDBJ databases">
        <title>The Genome Sequence of Anopheles maculatus species B.</title>
        <authorList>
            <consortium name="The Broad Institute Genomics Platform"/>
            <person name="Neafsey D.E."/>
            <person name="Besansky N."/>
            <person name="Howell P."/>
            <person name="Walton C."/>
            <person name="Young S.K."/>
            <person name="Zeng Q."/>
            <person name="Gargeya S."/>
            <person name="Fitzgerald M."/>
            <person name="Haas B."/>
            <person name="Abouelleil A."/>
            <person name="Allen A.W."/>
            <person name="Alvarado L."/>
            <person name="Arachchi H.M."/>
            <person name="Berlin A.M."/>
            <person name="Chapman S.B."/>
            <person name="Gainer-Dewar J."/>
            <person name="Goldberg J."/>
            <person name="Griggs A."/>
            <person name="Gujja S."/>
            <person name="Hansen M."/>
            <person name="Howarth C."/>
            <person name="Imamovic A."/>
            <person name="Ireland A."/>
            <person name="Larimer J."/>
            <person name="McCowan C."/>
            <person name="Murphy C."/>
            <person name="Pearson M."/>
            <person name="Poon T.W."/>
            <person name="Priest M."/>
            <person name="Roberts A."/>
            <person name="Saif S."/>
            <person name="Shea T."/>
            <person name="Sisk P."/>
            <person name="Sykes S."/>
            <person name="Wortman J."/>
            <person name="Nusbaum C."/>
            <person name="Birren B."/>
        </authorList>
    </citation>
    <scope>NUCLEOTIDE SEQUENCE [LARGE SCALE GENOMIC DNA]</scope>
    <source>
        <strain evidence="3">maculatus3</strain>
    </source>
</reference>
<feature type="compositionally biased region" description="Low complexity" evidence="1">
    <location>
        <begin position="103"/>
        <end position="119"/>
    </location>
</feature>
<evidence type="ECO:0000256" key="1">
    <source>
        <dbReference type="SAM" id="MobiDB-lite"/>
    </source>
</evidence>
<evidence type="ECO:0000313" key="2">
    <source>
        <dbReference type="EnsemblMetazoa" id="AMAM000850-PA"/>
    </source>
</evidence>